<accession>S8AI53</accession>
<name>S8AI53_PENO1</name>
<dbReference type="HOGENOM" id="CLU_2722988_0_0_1"/>
<gene>
    <name evidence="1" type="ORF">PDE_00316</name>
</gene>
<dbReference type="EMBL" id="KB644408">
    <property type="protein sequence ID" value="EPS25383.1"/>
    <property type="molecule type" value="Genomic_DNA"/>
</dbReference>
<dbReference type="OrthoDB" id="10420246at2759"/>
<evidence type="ECO:0000313" key="1">
    <source>
        <dbReference type="EMBL" id="EPS25383.1"/>
    </source>
</evidence>
<keyword evidence="2" id="KW-1185">Reference proteome</keyword>
<proteinExistence type="predicted"/>
<dbReference type="Proteomes" id="UP000019376">
    <property type="component" value="Unassembled WGS sequence"/>
</dbReference>
<evidence type="ECO:0000313" key="2">
    <source>
        <dbReference type="Proteomes" id="UP000019376"/>
    </source>
</evidence>
<organism evidence="1 2">
    <name type="scientific">Penicillium oxalicum (strain 114-2 / CGMCC 5302)</name>
    <name type="common">Penicillium decumbens</name>
    <dbReference type="NCBI Taxonomy" id="933388"/>
    <lineage>
        <taxon>Eukaryota</taxon>
        <taxon>Fungi</taxon>
        <taxon>Dikarya</taxon>
        <taxon>Ascomycota</taxon>
        <taxon>Pezizomycotina</taxon>
        <taxon>Eurotiomycetes</taxon>
        <taxon>Eurotiomycetidae</taxon>
        <taxon>Eurotiales</taxon>
        <taxon>Aspergillaceae</taxon>
        <taxon>Penicillium</taxon>
    </lineage>
</organism>
<sequence>METPFREYCLSTEEWSTNDAHEALRIRAAPIKEIFRPGWPQASSLLDAISETYSSIELIVPWTAIPVCRAAE</sequence>
<reference evidence="1 2" key="1">
    <citation type="journal article" date="2013" name="PLoS ONE">
        <title>Genomic and secretomic analyses reveal unique features of the lignocellulolytic enzyme system of Penicillium decumbens.</title>
        <authorList>
            <person name="Liu G."/>
            <person name="Zhang L."/>
            <person name="Wei X."/>
            <person name="Zou G."/>
            <person name="Qin Y."/>
            <person name="Ma L."/>
            <person name="Li J."/>
            <person name="Zheng H."/>
            <person name="Wang S."/>
            <person name="Wang C."/>
            <person name="Xun L."/>
            <person name="Zhao G.-P."/>
            <person name="Zhou Z."/>
            <person name="Qu Y."/>
        </authorList>
    </citation>
    <scope>NUCLEOTIDE SEQUENCE [LARGE SCALE GENOMIC DNA]</scope>
    <source>
        <strain evidence="2">114-2 / CGMCC 5302</strain>
    </source>
</reference>
<protein>
    <submittedName>
        <fullName evidence="1">Uncharacterized protein</fullName>
    </submittedName>
</protein>
<dbReference type="AlphaFoldDB" id="S8AI53"/>